<proteinExistence type="predicted"/>
<accession>A0A0A8XWY9</accession>
<evidence type="ECO:0000256" key="1">
    <source>
        <dbReference type="SAM" id="MobiDB-lite"/>
    </source>
</evidence>
<dbReference type="EMBL" id="GBRH01281683">
    <property type="protein sequence ID" value="JAD16212.1"/>
    <property type="molecule type" value="Transcribed_RNA"/>
</dbReference>
<protein>
    <submittedName>
        <fullName evidence="2">Uncharacterized protein</fullName>
    </submittedName>
</protein>
<dbReference type="PROSITE" id="PS51257">
    <property type="entry name" value="PROKAR_LIPOPROTEIN"/>
    <property type="match status" value="1"/>
</dbReference>
<reference evidence="2" key="1">
    <citation type="submission" date="2014-09" db="EMBL/GenBank/DDBJ databases">
        <authorList>
            <person name="Magalhaes I.L.F."/>
            <person name="Oliveira U."/>
            <person name="Santos F.R."/>
            <person name="Vidigal T.H.D.A."/>
            <person name="Brescovit A.D."/>
            <person name="Santos A.J."/>
        </authorList>
    </citation>
    <scope>NUCLEOTIDE SEQUENCE</scope>
    <source>
        <tissue evidence="2">Shoot tissue taken approximately 20 cm above the soil surface</tissue>
    </source>
</reference>
<organism evidence="2">
    <name type="scientific">Arundo donax</name>
    <name type="common">Giant reed</name>
    <name type="synonym">Donax arundinaceus</name>
    <dbReference type="NCBI Taxonomy" id="35708"/>
    <lineage>
        <taxon>Eukaryota</taxon>
        <taxon>Viridiplantae</taxon>
        <taxon>Streptophyta</taxon>
        <taxon>Embryophyta</taxon>
        <taxon>Tracheophyta</taxon>
        <taxon>Spermatophyta</taxon>
        <taxon>Magnoliopsida</taxon>
        <taxon>Liliopsida</taxon>
        <taxon>Poales</taxon>
        <taxon>Poaceae</taxon>
        <taxon>PACMAD clade</taxon>
        <taxon>Arundinoideae</taxon>
        <taxon>Arundineae</taxon>
        <taxon>Arundo</taxon>
    </lineage>
</organism>
<feature type="compositionally biased region" description="Polar residues" evidence="1">
    <location>
        <begin position="32"/>
        <end position="48"/>
    </location>
</feature>
<feature type="region of interest" description="Disordered" evidence="1">
    <location>
        <begin position="1"/>
        <end position="54"/>
    </location>
</feature>
<dbReference type="AlphaFoldDB" id="A0A0A8XWY9"/>
<name>A0A0A8XWY9_ARUDO</name>
<evidence type="ECO:0000313" key="2">
    <source>
        <dbReference type="EMBL" id="JAD16212.1"/>
    </source>
</evidence>
<reference evidence="2" key="2">
    <citation type="journal article" date="2015" name="Data Brief">
        <title>Shoot transcriptome of the giant reed, Arundo donax.</title>
        <authorList>
            <person name="Barrero R.A."/>
            <person name="Guerrero F.D."/>
            <person name="Moolhuijzen P."/>
            <person name="Goolsby J.A."/>
            <person name="Tidwell J."/>
            <person name="Bellgard S.E."/>
            <person name="Bellgard M.I."/>
        </authorList>
    </citation>
    <scope>NUCLEOTIDE SEQUENCE</scope>
    <source>
        <tissue evidence="2">Shoot tissue taken approximately 20 cm above the soil surface</tissue>
    </source>
</reference>
<sequence length="54" mass="5425">MQSKAGPASRPLTPAAEPPQVAHGAAGCCSCATQPTRSPGEGSTQSSCREGRKK</sequence>